<sequence>MKLLSTTALCLLSSVAIHNALAQDGDVWVPNVWYGLERTTLDTAASTLRIPCVKFEDENGDLVAGYGPAFALNLQVIGDTLRLVGPSLELSELPQSCLDTLTLSNDGNFVNYTTSSAELDSDRLANAKHYYSLDLSADISTGGEIAFIANSVTDRFYTSPVYNGESFLNVAGVAPLTRDFIYDDDYINEALGLMYADLTVFEAGRTTVECGYVDNDNVLEVVEIIGSNTRYRLKSSLTTADNGKQFSISCPVFNHDLNRLELVINIVTWNVFLE</sequence>
<evidence type="ECO:0000313" key="2">
    <source>
        <dbReference type="EMBL" id="PCH61221.1"/>
    </source>
</evidence>
<protein>
    <submittedName>
        <fullName evidence="2">Uncharacterized protein</fullName>
    </submittedName>
</protein>
<dbReference type="EMBL" id="NVQR01000071">
    <property type="protein sequence ID" value="PCH61221.1"/>
    <property type="molecule type" value="Genomic_DNA"/>
</dbReference>
<dbReference type="Proteomes" id="UP000218172">
    <property type="component" value="Unassembled WGS sequence"/>
</dbReference>
<accession>A0A2A4MME9</accession>
<evidence type="ECO:0000313" key="3">
    <source>
        <dbReference type="Proteomes" id="UP000218172"/>
    </source>
</evidence>
<comment type="caution">
    <text evidence="2">The sequence shown here is derived from an EMBL/GenBank/DDBJ whole genome shotgun (WGS) entry which is preliminary data.</text>
</comment>
<reference evidence="3" key="1">
    <citation type="submission" date="2017-08" db="EMBL/GenBank/DDBJ databases">
        <title>A dynamic microbial community with high functional redundancy inhabits the cold, oxic subseafloor aquifer.</title>
        <authorList>
            <person name="Tully B.J."/>
            <person name="Wheat C.G."/>
            <person name="Glazer B.T."/>
            <person name="Huber J.A."/>
        </authorList>
    </citation>
    <scope>NUCLEOTIDE SEQUENCE [LARGE SCALE GENOMIC DNA]</scope>
</reference>
<keyword evidence="1" id="KW-0732">Signal</keyword>
<evidence type="ECO:0000256" key="1">
    <source>
        <dbReference type="SAM" id="SignalP"/>
    </source>
</evidence>
<organism evidence="2 3">
    <name type="scientific">SAR86 cluster bacterium</name>
    <dbReference type="NCBI Taxonomy" id="2030880"/>
    <lineage>
        <taxon>Bacteria</taxon>
        <taxon>Pseudomonadati</taxon>
        <taxon>Pseudomonadota</taxon>
        <taxon>Gammaproteobacteria</taxon>
        <taxon>SAR86 cluster</taxon>
    </lineage>
</organism>
<gene>
    <name evidence="2" type="ORF">COC19_04995</name>
</gene>
<dbReference type="AlphaFoldDB" id="A0A2A4MME9"/>
<feature type="signal peptide" evidence="1">
    <location>
        <begin position="1"/>
        <end position="22"/>
    </location>
</feature>
<feature type="chain" id="PRO_5012856495" evidence="1">
    <location>
        <begin position="23"/>
        <end position="274"/>
    </location>
</feature>
<name>A0A2A4MME9_9GAMM</name>
<proteinExistence type="predicted"/>